<dbReference type="AlphaFoldDB" id="A0A0N5CBV5"/>
<protein>
    <submittedName>
        <fullName evidence="3">Uncharacterized protein</fullName>
    </submittedName>
</protein>
<feature type="region of interest" description="Disordered" evidence="1">
    <location>
        <begin position="1"/>
        <end position="67"/>
    </location>
</feature>
<keyword evidence="2" id="KW-1185">Reference proteome</keyword>
<feature type="compositionally biased region" description="Polar residues" evidence="1">
    <location>
        <begin position="1"/>
        <end position="11"/>
    </location>
</feature>
<proteinExistence type="predicted"/>
<dbReference type="WBParaSite" id="SPAL_0001536900.1">
    <property type="protein sequence ID" value="SPAL_0001536900.1"/>
    <property type="gene ID" value="SPAL_0001536900"/>
</dbReference>
<evidence type="ECO:0000313" key="2">
    <source>
        <dbReference type="Proteomes" id="UP000046392"/>
    </source>
</evidence>
<name>A0A0N5CBV5_STREA</name>
<organism evidence="2 3">
    <name type="scientific">Strongyloides papillosus</name>
    <name type="common">Intestinal threadworm</name>
    <dbReference type="NCBI Taxonomy" id="174720"/>
    <lineage>
        <taxon>Eukaryota</taxon>
        <taxon>Metazoa</taxon>
        <taxon>Ecdysozoa</taxon>
        <taxon>Nematoda</taxon>
        <taxon>Chromadorea</taxon>
        <taxon>Rhabditida</taxon>
        <taxon>Tylenchina</taxon>
        <taxon>Panagrolaimomorpha</taxon>
        <taxon>Strongyloidoidea</taxon>
        <taxon>Strongyloididae</taxon>
        <taxon>Strongyloides</taxon>
    </lineage>
</organism>
<sequence length="67" mass="6840">MDNRNFNSRSLKISYMSSPAPSSGGGGSFVREEYAFGGSAAQGGSSGGAPAQSDNQRNDISCYLGGK</sequence>
<dbReference type="Proteomes" id="UP000046392">
    <property type="component" value="Unplaced"/>
</dbReference>
<reference evidence="3" key="1">
    <citation type="submission" date="2017-02" db="UniProtKB">
        <authorList>
            <consortium name="WormBaseParasite"/>
        </authorList>
    </citation>
    <scope>IDENTIFICATION</scope>
</reference>
<evidence type="ECO:0000256" key="1">
    <source>
        <dbReference type="SAM" id="MobiDB-lite"/>
    </source>
</evidence>
<evidence type="ECO:0000313" key="3">
    <source>
        <dbReference type="WBParaSite" id="SPAL_0001536900.1"/>
    </source>
</evidence>
<accession>A0A0N5CBV5</accession>